<evidence type="ECO:0000313" key="3">
    <source>
        <dbReference type="EMBL" id="QAY33228.1"/>
    </source>
</evidence>
<dbReference type="InterPro" id="IPR014001">
    <property type="entry name" value="Helicase_ATP-bd"/>
</dbReference>
<organism evidence="3 4">
    <name type="scientific">Bifidobacterium pullorum subsp. gallinarum</name>
    <dbReference type="NCBI Taxonomy" id="78344"/>
    <lineage>
        <taxon>Bacteria</taxon>
        <taxon>Bacillati</taxon>
        <taxon>Actinomycetota</taxon>
        <taxon>Actinomycetes</taxon>
        <taxon>Bifidobacteriales</taxon>
        <taxon>Bifidobacteriaceae</taxon>
        <taxon>Bifidobacterium</taxon>
    </lineage>
</organism>
<dbReference type="REBASE" id="297844">
    <property type="entry name" value="Bga514ORF7270P"/>
</dbReference>
<dbReference type="InterPro" id="IPR021835">
    <property type="entry name" value="DUF3427"/>
</dbReference>
<dbReference type="GO" id="GO:0003677">
    <property type="term" value="F:DNA binding"/>
    <property type="evidence" value="ECO:0007669"/>
    <property type="project" value="InterPro"/>
</dbReference>
<dbReference type="Pfam" id="PF04851">
    <property type="entry name" value="ResIII"/>
    <property type="match status" value="1"/>
</dbReference>
<dbReference type="PANTHER" id="PTHR47396:SF1">
    <property type="entry name" value="ATP-DEPENDENT HELICASE IRC3-RELATED"/>
    <property type="match status" value="1"/>
</dbReference>
<dbReference type="Gene3D" id="3.40.50.300">
    <property type="entry name" value="P-loop containing nucleotide triphosphate hydrolases"/>
    <property type="match status" value="2"/>
</dbReference>
<dbReference type="EMBL" id="CP035464">
    <property type="protein sequence ID" value="QAY33228.1"/>
    <property type="molecule type" value="Genomic_DNA"/>
</dbReference>
<dbReference type="InterPro" id="IPR050742">
    <property type="entry name" value="Helicase_Restrict-Modif_Enz"/>
</dbReference>
<dbReference type="GO" id="GO:0016787">
    <property type="term" value="F:hydrolase activity"/>
    <property type="evidence" value="ECO:0007669"/>
    <property type="project" value="InterPro"/>
</dbReference>
<dbReference type="CDD" id="cd18032">
    <property type="entry name" value="DEXHc_RE_I_III_res"/>
    <property type="match status" value="1"/>
</dbReference>
<dbReference type="CDD" id="cd18799">
    <property type="entry name" value="SF2_C_EcoAI-like"/>
    <property type="match status" value="1"/>
</dbReference>
<evidence type="ECO:0000259" key="2">
    <source>
        <dbReference type="PROSITE" id="PS51194"/>
    </source>
</evidence>
<dbReference type="KEGG" id="bgx:ESN35_07270"/>
<dbReference type="SUPFAM" id="SSF56024">
    <property type="entry name" value="Phospholipase D/nuclease"/>
    <property type="match status" value="1"/>
</dbReference>
<dbReference type="PROSITE" id="PS51194">
    <property type="entry name" value="HELICASE_CTER"/>
    <property type="match status" value="1"/>
</dbReference>
<dbReference type="STRING" id="78344.BIGA_1232"/>
<evidence type="ECO:0000313" key="4">
    <source>
        <dbReference type="Proteomes" id="UP000293589"/>
    </source>
</evidence>
<dbReference type="AlphaFoldDB" id="A0A4P6DZ62"/>
<dbReference type="SMART" id="SM00487">
    <property type="entry name" value="DEXDc"/>
    <property type="match status" value="1"/>
</dbReference>
<dbReference type="PANTHER" id="PTHR47396">
    <property type="entry name" value="TYPE I RESTRICTION ENZYME ECOKI R PROTEIN"/>
    <property type="match status" value="1"/>
</dbReference>
<dbReference type="Gene3D" id="3.30.870.10">
    <property type="entry name" value="Endonuclease Chain A"/>
    <property type="match status" value="1"/>
</dbReference>
<accession>A0A4P6DZ62</accession>
<protein>
    <submittedName>
        <fullName evidence="3">DUF3427 domain-containing protein</fullName>
    </submittedName>
</protein>
<dbReference type="InterPro" id="IPR027417">
    <property type="entry name" value="P-loop_NTPase"/>
</dbReference>
<feature type="domain" description="Helicase C-terminal" evidence="2">
    <location>
        <begin position="490"/>
        <end position="653"/>
    </location>
</feature>
<dbReference type="SMART" id="SM00490">
    <property type="entry name" value="HELICc"/>
    <property type="match status" value="1"/>
</dbReference>
<dbReference type="InterPro" id="IPR001650">
    <property type="entry name" value="Helicase_C-like"/>
</dbReference>
<dbReference type="GO" id="GO:0005524">
    <property type="term" value="F:ATP binding"/>
    <property type="evidence" value="ECO:0007669"/>
    <property type="project" value="InterPro"/>
</dbReference>
<dbReference type="SUPFAM" id="SSF52540">
    <property type="entry name" value="P-loop containing nucleoside triphosphate hydrolases"/>
    <property type="match status" value="1"/>
</dbReference>
<dbReference type="Proteomes" id="UP000293589">
    <property type="component" value="Chromosome"/>
</dbReference>
<proteinExistence type="predicted"/>
<reference evidence="3 4" key="1">
    <citation type="submission" date="2019-01" db="EMBL/GenBank/DDBJ databases">
        <title>Complete genome sequence of Bifidobacterium gallinarum CACC 514.</title>
        <authorList>
            <person name="Jung M."/>
        </authorList>
    </citation>
    <scope>NUCLEOTIDE SEQUENCE [LARGE SCALE GENOMIC DNA]</scope>
    <source>
        <strain evidence="3 4">CACC 514</strain>
    </source>
</reference>
<dbReference type="Pfam" id="PF11907">
    <property type="entry name" value="DUF3427"/>
    <property type="match status" value="1"/>
</dbReference>
<gene>
    <name evidence="3" type="ORF">ESN35_07270</name>
</gene>
<dbReference type="PROSITE" id="PS51192">
    <property type="entry name" value="HELICASE_ATP_BIND_1"/>
    <property type="match status" value="1"/>
</dbReference>
<dbReference type="Pfam" id="PF26350">
    <property type="entry name" value="DUF8090"/>
    <property type="match status" value="2"/>
</dbReference>
<sequence length="1072" mass="121986">MTDATESPLDNVTSELIEHAPGATSSVLEDVMSGLIKRRPDAPGIYAPRLIANHPGNTMGDVIGEELENADSFDMSVAFISAEAVKSLFEDFKSSAERNGDAPQRSHLITSTKNHFNTPAAFWDLLRLKHVTGVDVRIWNGGTNRATQPGAQGQPFHPKGYVFARHLEDGSPYYNLYVGSSNLTQTALSTQREWNLKVSSLEGGELVDQIQAEMESQLADSELLTEEWITRYEEDFQRYERELRYHAPSRRKLVEERERQQIEPNAMQREALASLEQLRADGEHSAIVISATGTGKTYLSAFDVRQCNPRRMLYVAEREQILKNAMASYRKVLGCADDELGLLSGTSKHTDCRYVFAMAQTLSKPDVLERFAADEFEYILIDEAHHVGAERYQRILNHFTEPEFLLGMTATPERTDGYNIYSCFGHNIAYEIRLQRALDEDMLCPFHYYGVAEYLGEDGTRLTADDGNAGQLHYEIGQLASPERVRYIIDKIQTYTPYHQQITGLVFCSRVDEAAQLSELFNTQINQQTERTYRTIALSGDVSAEERERAVRRLEEGELDYIFTVNLFNEGIDIPSLNQIVMLRSTQSSIVFTQQLGRGLRKCKGKESVTVIDFIGNYANNYLIPVALYGNTGDRDVARRNLQRRSIGLSSISFDRIARERVLQALDRTDWSEMKKLGDHYRQLRYELARIPMLTDVYAYDPSLPMTMASKKIGSKGGDYLSFVRSRERSLSGGRNRGDGMAFLDQLEPVSETESAILKMATELLLPGLRPHELVILDELCRFGEERIGDVEENGDSWRPIGARSEVELAEAIAQRFPEAYLTAEQMCSALRVLDYSYFTATNRLRFGGTPLIELDDEGRRVRLSEAFCAMLSDNRTFRIFFADTIRCGLMVCREMFERARSRRRGFDRGFLYEQKYKLADVMRLLGWSDEMNGQNVGGYFCHKASGTMPIFVKYANSQYDDRFLGLQEMRYFSKNNRTEDSPEFQWMKYGYGTEAWQEDHFIPLFVMRKEESDEAKYYYVGHVAAVNDLHTITRKTEGDGGATVNLAVANLRLARPLDPELFRHLTGMATS</sequence>
<dbReference type="GO" id="GO:0005829">
    <property type="term" value="C:cytosol"/>
    <property type="evidence" value="ECO:0007669"/>
    <property type="project" value="TreeGrafter"/>
</dbReference>
<dbReference type="InterPro" id="IPR006935">
    <property type="entry name" value="Helicase/UvrB_N"/>
</dbReference>
<evidence type="ECO:0000259" key="1">
    <source>
        <dbReference type="PROSITE" id="PS51192"/>
    </source>
</evidence>
<name>A0A4P6DZ62_9BIFI</name>
<feature type="domain" description="Helicase ATP-binding" evidence="1">
    <location>
        <begin position="277"/>
        <end position="430"/>
    </location>
</feature>
<dbReference type="Pfam" id="PF00271">
    <property type="entry name" value="Helicase_C"/>
    <property type="match status" value="1"/>
</dbReference>
<dbReference type="InterPro" id="IPR058403">
    <property type="entry name" value="DUF8090"/>
</dbReference>